<organism evidence="5 6">
    <name type="scientific">Ataeniobius toweri</name>
    <dbReference type="NCBI Taxonomy" id="208326"/>
    <lineage>
        <taxon>Eukaryota</taxon>
        <taxon>Metazoa</taxon>
        <taxon>Chordata</taxon>
        <taxon>Craniata</taxon>
        <taxon>Vertebrata</taxon>
        <taxon>Euteleostomi</taxon>
        <taxon>Actinopterygii</taxon>
        <taxon>Neopterygii</taxon>
        <taxon>Teleostei</taxon>
        <taxon>Neoteleostei</taxon>
        <taxon>Acanthomorphata</taxon>
        <taxon>Ovalentaria</taxon>
        <taxon>Atherinomorphae</taxon>
        <taxon>Cyprinodontiformes</taxon>
        <taxon>Goodeidae</taxon>
        <taxon>Ataeniobius</taxon>
    </lineage>
</organism>
<dbReference type="PANTHER" id="PTHR12552:SF5">
    <property type="entry name" value="RHO GTPASE-ACTIVATING PROTEIN 10"/>
    <property type="match status" value="1"/>
</dbReference>
<dbReference type="CDD" id="cd01249">
    <property type="entry name" value="BAR-PH_GRAF_family"/>
    <property type="match status" value="1"/>
</dbReference>
<dbReference type="PROSITE" id="PS50238">
    <property type="entry name" value="RHOGAP"/>
    <property type="match status" value="1"/>
</dbReference>
<protein>
    <submittedName>
        <fullName evidence="5">Uncharacterized protein</fullName>
    </submittedName>
</protein>
<dbReference type="InterPro" id="IPR027267">
    <property type="entry name" value="AH/BAR_dom_sf"/>
</dbReference>
<feature type="coiled-coil region" evidence="2">
    <location>
        <begin position="26"/>
        <end position="53"/>
    </location>
</feature>
<feature type="non-terminal residue" evidence="5">
    <location>
        <position position="264"/>
    </location>
</feature>
<dbReference type="PANTHER" id="PTHR12552">
    <property type="entry name" value="OLIGOPHRENIN 1"/>
    <property type="match status" value="1"/>
</dbReference>
<dbReference type="InterPro" id="IPR047234">
    <property type="entry name" value="GRAF_fam"/>
</dbReference>
<evidence type="ECO:0000256" key="1">
    <source>
        <dbReference type="ARBA" id="ARBA00022468"/>
    </source>
</evidence>
<keyword evidence="6" id="KW-1185">Reference proteome</keyword>
<dbReference type="SUPFAM" id="SSF50729">
    <property type="entry name" value="PH domain-like"/>
    <property type="match status" value="1"/>
</dbReference>
<name>A0ABU7C2T9_9TELE</name>
<dbReference type="Pfam" id="PF16746">
    <property type="entry name" value="BAR_3"/>
    <property type="match status" value="1"/>
</dbReference>
<dbReference type="InterPro" id="IPR004148">
    <property type="entry name" value="BAR_dom"/>
</dbReference>
<dbReference type="InterPro" id="IPR001849">
    <property type="entry name" value="PH_domain"/>
</dbReference>
<dbReference type="EMBL" id="JAHUTI010072835">
    <property type="protein sequence ID" value="MED6256063.1"/>
    <property type="molecule type" value="Genomic_DNA"/>
</dbReference>
<keyword evidence="1" id="KW-0343">GTPase activation</keyword>
<dbReference type="Gene3D" id="1.10.555.10">
    <property type="entry name" value="Rho GTPase activation protein"/>
    <property type="match status" value="1"/>
</dbReference>
<gene>
    <name evidence="5" type="ORF">ATANTOWER_019108</name>
</gene>
<evidence type="ECO:0000259" key="4">
    <source>
        <dbReference type="PROSITE" id="PS50238"/>
    </source>
</evidence>
<reference evidence="5 6" key="1">
    <citation type="submission" date="2021-07" db="EMBL/GenBank/DDBJ databases">
        <authorList>
            <person name="Palmer J.M."/>
        </authorList>
    </citation>
    <scope>NUCLEOTIDE SEQUENCE [LARGE SCALE GENOMIC DNA]</scope>
    <source>
        <strain evidence="5 6">AT_MEX2019</strain>
        <tissue evidence="5">Muscle</tissue>
    </source>
</reference>
<evidence type="ECO:0000313" key="5">
    <source>
        <dbReference type="EMBL" id="MED6256063.1"/>
    </source>
</evidence>
<proteinExistence type="predicted"/>
<dbReference type="PROSITE" id="PS50003">
    <property type="entry name" value="PH_DOMAIN"/>
    <property type="match status" value="1"/>
</dbReference>
<feature type="domain" description="Rho-GAP" evidence="4">
    <location>
        <begin position="219"/>
        <end position="264"/>
    </location>
</feature>
<dbReference type="InterPro" id="IPR047225">
    <property type="entry name" value="PH_GRAF"/>
</dbReference>
<evidence type="ECO:0000313" key="6">
    <source>
        <dbReference type="Proteomes" id="UP001345963"/>
    </source>
</evidence>
<sequence length="264" mass="30296">MLAFFQTVFTFYHQGYELAKDFDHYKRALQINIQNTRSRFEGARSEVHELMKRIKDTPQEYRQTSSISFEGYLYVQEKRPPPFGSSWVKRYCTFVKEQKILHMVTFDHKSGGKIGEMESVTLKSCVRKTTDMLDRRFCLDLDITDRPGTVLTVQALSEDDHKLWMRAMGGKEPMGCYLGKTLSQERGSKFLPAPGLKDVTDVTVKYIFKLFFSQRIVDAQLDDVGLGFVKNSIIAIESRGINDQGLYRVGGVSSKVQKLLSLMI</sequence>
<dbReference type="Gene3D" id="2.30.29.30">
    <property type="entry name" value="Pleckstrin-homology domain (PH domain)/Phosphotyrosine-binding domain (PTB)"/>
    <property type="match status" value="1"/>
</dbReference>
<feature type="domain" description="PH" evidence="3">
    <location>
        <begin position="66"/>
        <end position="173"/>
    </location>
</feature>
<keyword evidence="2" id="KW-0175">Coiled coil</keyword>
<dbReference type="Proteomes" id="UP001345963">
    <property type="component" value="Unassembled WGS sequence"/>
</dbReference>
<dbReference type="Gene3D" id="1.20.1270.60">
    <property type="entry name" value="Arfaptin homology (AH) domain/BAR domain"/>
    <property type="match status" value="1"/>
</dbReference>
<evidence type="ECO:0000259" key="3">
    <source>
        <dbReference type="PROSITE" id="PS50003"/>
    </source>
</evidence>
<dbReference type="Pfam" id="PF00169">
    <property type="entry name" value="PH"/>
    <property type="match status" value="1"/>
</dbReference>
<dbReference type="SMART" id="SM00233">
    <property type="entry name" value="PH"/>
    <property type="match status" value="1"/>
</dbReference>
<comment type="caution">
    <text evidence="5">The sequence shown here is derived from an EMBL/GenBank/DDBJ whole genome shotgun (WGS) entry which is preliminary data.</text>
</comment>
<accession>A0ABU7C2T9</accession>
<dbReference type="InterPro" id="IPR011993">
    <property type="entry name" value="PH-like_dom_sf"/>
</dbReference>
<dbReference type="InterPro" id="IPR000198">
    <property type="entry name" value="RhoGAP_dom"/>
</dbReference>
<dbReference type="SUPFAM" id="SSF103657">
    <property type="entry name" value="BAR/IMD domain-like"/>
    <property type="match status" value="1"/>
</dbReference>
<dbReference type="InterPro" id="IPR008936">
    <property type="entry name" value="Rho_GTPase_activation_prot"/>
</dbReference>
<evidence type="ECO:0000256" key="2">
    <source>
        <dbReference type="SAM" id="Coils"/>
    </source>
</evidence>